<sequence>MKGGANAGSRTGAAGQSFPPISNKGRLKGSGGNRRFRLPRSDGIMMKGV</sequence>
<evidence type="ECO:0000313" key="3">
    <source>
        <dbReference type="Proteomes" id="UP000023582"/>
    </source>
</evidence>
<protein>
    <submittedName>
        <fullName evidence="2">Uncharacterized protein</fullName>
    </submittedName>
</protein>
<dbReference type="AlphaFoldDB" id="X5F847"/>
<accession>X5F847</accession>
<organism evidence="2 3">
    <name type="scientific">Neisseria meningitidis</name>
    <dbReference type="NCBI Taxonomy" id="487"/>
    <lineage>
        <taxon>Bacteria</taxon>
        <taxon>Pseudomonadati</taxon>
        <taxon>Pseudomonadota</taxon>
        <taxon>Betaproteobacteria</taxon>
        <taxon>Neisseriales</taxon>
        <taxon>Neisseriaceae</taxon>
        <taxon>Neisseria</taxon>
    </lineage>
</organism>
<dbReference type="EMBL" id="CP007524">
    <property type="protein sequence ID" value="AHW75318.1"/>
    <property type="molecule type" value="Genomic_DNA"/>
</dbReference>
<name>X5F847_NEIME</name>
<proteinExistence type="predicted"/>
<dbReference type="KEGG" id="nmx:NMA510612_1018"/>
<reference evidence="3" key="2">
    <citation type="submission" date="2014-02" db="EMBL/GenBank/DDBJ databases">
        <title>Complete Genome Sequence of Neisseria meningitides, serogroup A strain 510612.</title>
        <authorList>
            <person name="Zhang X."/>
            <person name="Zhang Y."/>
            <person name="Yang J."/>
            <person name="Zhu Y."/>
            <person name="Jin Q."/>
        </authorList>
    </citation>
    <scope>NUCLEOTIDE SEQUENCE</scope>
    <source>
        <strain evidence="3">NMA510612</strain>
    </source>
</reference>
<reference evidence="2 3" key="1">
    <citation type="journal article" date="2014" name="Genome Announc.">
        <title>Complete Genome Sequence of Neisseria meningitidis Serogroup A Strain NMA510612, Isolated from a Patient with Bacterial Meningitis in China.</title>
        <authorList>
            <person name="Zhang Y."/>
            <person name="Yang J."/>
            <person name="Xu L."/>
            <person name="Zhu Y."/>
            <person name="Liu B."/>
            <person name="Shao Z."/>
            <person name="Zhang X."/>
            <person name="Jin Q."/>
        </authorList>
    </citation>
    <scope>NUCLEOTIDE SEQUENCE [LARGE SCALE GENOMIC DNA]</scope>
    <source>
        <strain evidence="3">NMA510612</strain>
    </source>
</reference>
<gene>
    <name evidence="2" type="ORF">NMA510612_1018</name>
</gene>
<evidence type="ECO:0000256" key="1">
    <source>
        <dbReference type="SAM" id="MobiDB-lite"/>
    </source>
</evidence>
<dbReference type="PATRIC" id="fig|487.517.peg.1019"/>
<feature type="region of interest" description="Disordered" evidence="1">
    <location>
        <begin position="1"/>
        <end position="49"/>
    </location>
</feature>
<dbReference type="Proteomes" id="UP000023582">
    <property type="component" value="Chromosome"/>
</dbReference>
<evidence type="ECO:0000313" key="2">
    <source>
        <dbReference type="EMBL" id="AHW75318.1"/>
    </source>
</evidence>